<feature type="domain" description="MoaB/Mog" evidence="1">
    <location>
        <begin position="19"/>
        <end position="179"/>
    </location>
</feature>
<dbReference type="Gene3D" id="3.40.980.10">
    <property type="entry name" value="MoaB/Mog-like domain"/>
    <property type="match status" value="1"/>
</dbReference>
<dbReference type="SUPFAM" id="SSF53218">
    <property type="entry name" value="Molybdenum cofactor biosynthesis proteins"/>
    <property type="match status" value="1"/>
</dbReference>
<dbReference type="InterPro" id="IPR050101">
    <property type="entry name" value="CinA"/>
</dbReference>
<dbReference type="InterPro" id="IPR001453">
    <property type="entry name" value="MoaB/Mog_dom"/>
</dbReference>
<dbReference type="PANTHER" id="PTHR13939:SF0">
    <property type="entry name" value="NMN AMIDOHYDROLASE-LIKE PROTEIN YFAY"/>
    <property type="match status" value="1"/>
</dbReference>
<reference evidence="2" key="1">
    <citation type="journal article" date="2022" name="Arch. Microbiol.">
        <title>Thiomicrorhabdus immobilis sp. nov., a mesophilic sulfur-oxidizing bacterium isolated from sediment of a brackish lake in northern Japan.</title>
        <authorList>
            <person name="Kojima H."/>
            <person name="Mochizuki J."/>
            <person name="Kanda M."/>
            <person name="Watanabe T."/>
            <person name="Fukui M."/>
        </authorList>
    </citation>
    <scope>NUCLEOTIDE SEQUENCE</scope>
    <source>
        <strain evidence="2">Am19</strain>
    </source>
</reference>
<dbReference type="RefSeq" id="WP_237262048.1">
    <property type="nucleotide sequence ID" value="NZ_AP024202.1"/>
</dbReference>
<keyword evidence="3" id="KW-1185">Reference proteome</keyword>
<evidence type="ECO:0000259" key="1">
    <source>
        <dbReference type="SMART" id="SM00852"/>
    </source>
</evidence>
<evidence type="ECO:0000313" key="2">
    <source>
        <dbReference type="EMBL" id="BCN92346.1"/>
    </source>
</evidence>
<dbReference type="InterPro" id="IPR036425">
    <property type="entry name" value="MoaB/Mog-like_dom_sf"/>
</dbReference>
<sequence length="261" mass="29171">MNTSTTNIAESLSAPLKIGLLIIGDEVLSGKRQDKHLAQANSLLQPRGLALSWVKIIGDEPGFLVQTLQESFASDTVVFSFGGIGATPDDRTRQSAALALDLPIERHPQAVAEIEAQFGDAAYPQRIHMAEYPKGAEIIPNFYNRVPGFSIRHHHFMPGFPMMAKPMMEWVLNEYYRDFYRSPTVEMGIKIINGQESEWVEFMESFEQAFPNLRLFSLPSILNDDTRTMDLGVEGQVEEAQAGCEAIIAEANRRGAKWELL</sequence>
<dbReference type="PANTHER" id="PTHR13939">
    <property type="entry name" value="NICOTINAMIDE-NUCLEOTIDE AMIDOHYDROLASE PNCC"/>
    <property type="match status" value="1"/>
</dbReference>
<dbReference type="EMBL" id="AP024202">
    <property type="protein sequence ID" value="BCN92346.1"/>
    <property type="molecule type" value="Genomic_DNA"/>
</dbReference>
<evidence type="ECO:0000313" key="3">
    <source>
        <dbReference type="Proteomes" id="UP001054820"/>
    </source>
</evidence>
<name>A0ABM7MAJ2_9GAMM</name>
<protein>
    <submittedName>
        <fullName evidence="2">Damage-inducible protein</fullName>
    </submittedName>
</protein>
<dbReference type="SMART" id="SM00852">
    <property type="entry name" value="MoCF_biosynth"/>
    <property type="match status" value="1"/>
</dbReference>
<dbReference type="CDD" id="cd00885">
    <property type="entry name" value="cinA"/>
    <property type="match status" value="1"/>
</dbReference>
<dbReference type="Proteomes" id="UP001054820">
    <property type="component" value="Chromosome"/>
</dbReference>
<dbReference type="Pfam" id="PF00994">
    <property type="entry name" value="MoCF_biosynth"/>
    <property type="match status" value="1"/>
</dbReference>
<proteinExistence type="predicted"/>
<organism evidence="2 3">
    <name type="scientific">Thiomicrorhabdus immobilis</name>
    <dbReference type="NCBI Taxonomy" id="2791037"/>
    <lineage>
        <taxon>Bacteria</taxon>
        <taxon>Pseudomonadati</taxon>
        <taxon>Pseudomonadota</taxon>
        <taxon>Gammaproteobacteria</taxon>
        <taxon>Thiotrichales</taxon>
        <taxon>Piscirickettsiaceae</taxon>
        <taxon>Thiomicrorhabdus</taxon>
    </lineage>
</organism>
<accession>A0ABM7MAJ2</accession>
<gene>
    <name evidence="2" type="ORF">THMIRHAM_01310</name>
</gene>